<organism evidence="2 3">
    <name type="scientific">Cylicocyclus nassatus</name>
    <name type="common">Nematode worm</name>
    <dbReference type="NCBI Taxonomy" id="53992"/>
    <lineage>
        <taxon>Eukaryota</taxon>
        <taxon>Metazoa</taxon>
        <taxon>Ecdysozoa</taxon>
        <taxon>Nematoda</taxon>
        <taxon>Chromadorea</taxon>
        <taxon>Rhabditida</taxon>
        <taxon>Rhabditina</taxon>
        <taxon>Rhabditomorpha</taxon>
        <taxon>Strongyloidea</taxon>
        <taxon>Strongylidae</taxon>
        <taxon>Cylicocyclus</taxon>
    </lineage>
</organism>
<evidence type="ECO:0000313" key="2">
    <source>
        <dbReference type="EMBL" id="CAJ0609633.1"/>
    </source>
</evidence>
<gene>
    <name evidence="2" type="ORF">CYNAS_LOCUS21616</name>
</gene>
<protein>
    <submittedName>
        <fullName evidence="2">Uncharacterized protein</fullName>
    </submittedName>
</protein>
<dbReference type="EMBL" id="CATQJL010000326">
    <property type="protein sequence ID" value="CAJ0609633.1"/>
    <property type="molecule type" value="Genomic_DNA"/>
</dbReference>
<dbReference type="AlphaFoldDB" id="A0AA36MHC7"/>
<comment type="caution">
    <text evidence="2">The sequence shown here is derived from an EMBL/GenBank/DDBJ whole genome shotgun (WGS) entry which is preliminary data.</text>
</comment>
<dbReference type="Proteomes" id="UP001176961">
    <property type="component" value="Unassembled WGS sequence"/>
</dbReference>
<reference evidence="2" key="1">
    <citation type="submission" date="2023-07" db="EMBL/GenBank/DDBJ databases">
        <authorList>
            <consortium name="CYATHOMIX"/>
        </authorList>
    </citation>
    <scope>NUCLEOTIDE SEQUENCE</scope>
    <source>
        <strain evidence="2">N/A</strain>
    </source>
</reference>
<sequence length="98" mass="10282">MLGGRADGGSRSRSFSVAESPATPPRIQQHPEQWGGGAAGPTSLAPKASFSPRHLGYSIDGFCELLYNSGKRASSEFKSIAAIRLQVPSVYLLSGLCS</sequence>
<keyword evidence="3" id="KW-1185">Reference proteome</keyword>
<evidence type="ECO:0000256" key="1">
    <source>
        <dbReference type="SAM" id="MobiDB-lite"/>
    </source>
</evidence>
<feature type="region of interest" description="Disordered" evidence="1">
    <location>
        <begin position="1"/>
        <end position="46"/>
    </location>
</feature>
<accession>A0AA36MHC7</accession>
<name>A0AA36MHC7_CYLNA</name>
<evidence type="ECO:0000313" key="3">
    <source>
        <dbReference type="Proteomes" id="UP001176961"/>
    </source>
</evidence>
<proteinExistence type="predicted"/>